<feature type="region of interest" description="Disordered" evidence="1">
    <location>
        <begin position="43"/>
        <end position="82"/>
    </location>
</feature>
<evidence type="ECO:0000313" key="3">
    <source>
        <dbReference type="EMBL" id="BCK52642.1"/>
    </source>
</evidence>
<feature type="compositionally biased region" description="Basic and acidic residues" evidence="1">
    <location>
        <begin position="49"/>
        <end position="69"/>
    </location>
</feature>
<proteinExistence type="predicted"/>
<keyword evidence="4" id="KW-1185">Reference proteome</keyword>
<evidence type="ECO:0000256" key="1">
    <source>
        <dbReference type="SAM" id="MobiDB-lite"/>
    </source>
</evidence>
<reference evidence="3 4" key="1">
    <citation type="submission" date="2020-08" db="EMBL/GenBank/DDBJ databases">
        <title>Genome Sequencing of Nocardia wallacei strain FMUON74 and assembly.</title>
        <authorList>
            <person name="Toyokawa M."/>
            <person name="Uesaka K."/>
        </authorList>
    </citation>
    <scope>NUCLEOTIDE SEQUENCE [LARGE SCALE GENOMIC DNA]</scope>
    <source>
        <strain evidence="3 4">FMUON74</strain>
    </source>
</reference>
<keyword evidence="2" id="KW-0732">Signal</keyword>
<feature type="chain" id="PRO_5028867039" evidence="2">
    <location>
        <begin position="22"/>
        <end position="82"/>
    </location>
</feature>
<accession>A0A7G1KBW2</accession>
<dbReference type="Proteomes" id="UP000516173">
    <property type="component" value="Chromosome"/>
</dbReference>
<protein>
    <submittedName>
        <fullName evidence="3">Uncharacterized protein</fullName>
    </submittedName>
</protein>
<dbReference type="EMBL" id="AP023396">
    <property type="protein sequence ID" value="BCK52642.1"/>
    <property type="molecule type" value="Genomic_DNA"/>
</dbReference>
<dbReference type="AlphaFoldDB" id="A0A7G1KBW2"/>
<feature type="signal peptide" evidence="2">
    <location>
        <begin position="1"/>
        <end position="21"/>
    </location>
</feature>
<sequence>MACALSGFASAACALSGLASAARALSRFTPAACAPPRFAARLDSGLTERGSEAEERRREESSHRGREPATPEAAPINAAGSP</sequence>
<name>A0A7G1KBW2_9NOCA</name>
<dbReference type="KEGG" id="nwl:NWFMUON74_04140"/>
<evidence type="ECO:0000313" key="4">
    <source>
        <dbReference type="Proteomes" id="UP000516173"/>
    </source>
</evidence>
<organism evidence="3 4">
    <name type="scientific">Nocardia wallacei</name>
    <dbReference type="NCBI Taxonomy" id="480035"/>
    <lineage>
        <taxon>Bacteria</taxon>
        <taxon>Bacillati</taxon>
        <taxon>Actinomycetota</taxon>
        <taxon>Actinomycetes</taxon>
        <taxon>Mycobacteriales</taxon>
        <taxon>Nocardiaceae</taxon>
        <taxon>Nocardia</taxon>
    </lineage>
</organism>
<evidence type="ECO:0000256" key="2">
    <source>
        <dbReference type="SAM" id="SignalP"/>
    </source>
</evidence>
<gene>
    <name evidence="3" type="ORF">NWFMUON74_04140</name>
</gene>